<keyword evidence="3 7" id="KW-1133">Transmembrane helix</keyword>
<sequence>MTFQESLFIAVPSFVLLISIEFIASRIMKKDVYPSLPDVISSLSSGLGNITFSTIGLIFVLVPYDWLVARVALFDISSESWLAWIIVILLKDFSAYWIHRWNHKINGLWQLHLIHHSSEEFNLPVALRQPVNGFINYQSVALIPAAIMGIPTEMVAIIGFVHLFYQYWYHTQLIGSLGWLEYVIMTPQQHSIHHAMNKEYMDKNFGAWFSIWDQMFGTFQLKISGVEEVYGVTQPVETWNPIKIDFMHWTKMMRDSIHTKKWSDKFGVWYKSTNWRPDDVAKKFPSNKIEHVSKLEKFDPKISLPLIVWSTLELGLATTLVAIFFLTLPDLSATHIYVIGGFILLNIATYTTIMEGKKQFLLPISRVVAFALVFLWGDVDLTNIPWLQFVEIVLFCAYVTAIWVAQSWNEKRTGIRETAV</sequence>
<comment type="caution">
    <text evidence="9">The sequence shown here is derived from an EMBL/GenBank/DDBJ whole genome shotgun (WGS) entry which is preliminary data.</text>
</comment>
<evidence type="ECO:0000313" key="10">
    <source>
        <dbReference type="Proteomes" id="UP000094936"/>
    </source>
</evidence>
<feature type="transmembrane region" description="Helical" evidence="7">
    <location>
        <begin position="383"/>
        <end position="405"/>
    </location>
</feature>
<keyword evidence="6 7" id="KW-0472">Membrane</keyword>
<keyword evidence="2 7" id="KW-0812">Transmembrane</keyword>
<proteinExistence type="predicted"/>
<dbReference type="InterPro" id="IPR006694">
    <property type="entry name" value="Fatty_acid_hydroxylase"/>
</dbReference>
<organism evidence="9 10">
    <name type="scientific">Veronia pacifica</name>
    <dbReference type="NCBI Taxonomy" id="1080227"/>
    <lineage>
        <taxon>Bacteria</taxon>
        <taxon>Pseudomonadati</taxon>
        <taxon>Pseudomonadota</taxon>
        <taxon>Gammaproteobacteria</taxon>
        <taxon>Vibrionales</taxon>
        <taxon>Vibrionaceae</taxon>
        <taxon>Veronia</taxon>
    </lineage>
</organism>
<evidence type="ECO:0000256" key="2">
    <source>
        <dbReference type="ARBA" id="ARBA00022692"/>
    </source>
</evidence>
<evidence type="ECO:0000256" key="6">
    <source>
        <dbReference type="ARBA" id="ARBA00023136"/>
    </source>
</evidence>
<dbReference type="OrthoDB" id="9770329at2"/>
<keyword evidence="4" id="KW-0560">Oxidoreductase</keyword>
<dbReference type="PANTHER" id="PTHR21624:SF1">
    <property type="entry name" value="ALKYLGLYCEROL MONOOXYGENASE"/>
    <property type="match status" value="1"/>
</dbReference>
<comment type="subcellular location">
    <subcellularLocation>
        <location evidence="1">Endomembrane system</location>
        <topology evidence="1">Multi-pass membrane protein</topology>
    </subcellularLocation>
</comment>
<dbReference type="GO" id="GO:0012505">
    <property type="term" value="C:endomembrane system"/>
    <property type="evidence" value="ECO:0007669"/>
    <property type="project" value="UniProtKB-SubCell"/>
</dbReference>
<feature type="transmembrane region" description="Helical" evidence="7">
    <location>
        <begin position="334"/>
        <end position="353"/>
    </location>
</feature>
<dbReference type="RefSeq" id="WP_068898312.1">
    <property type="nucleotide sequence ID" value="NZ_JBHUIF010000002.1"/>
</dbReference>
<dbReference type="GO" id="GO:0006643">
    <property type="term" value="P:membrane lipid metabolic process"/>
    <property type="evidence" value="ECO:0007669"/>
    <property type="project" value="TreeGrafter"/>
</dbReference>
<feature type="transmembrane region" description="Helical" evidence="7">
    <location>
        <begin position="7"/>
        <end position="27"/>
    </location>
</feature>
<dbReference type="AlphaFoldDB" id="A0A1C3ESL5"/>
<evidence type="ECO:0000313" key="9">
    <source>
        <dbReference type="EMBL" id="ODA36221.1"/>
    </source>
</evidence>
<feature type="transmembrane region" description="Helical" evidence="7">
    <location>
        <begin position="306"/>
        <end position="328"/>
    </location>
</feature>
<evidence type="ECO:0000259" key="8">
    <source>
        <dbReference type="Pfam" id="PF04116"/>
    </source>
</evidence>
<name>A0A1C3ESL5_9GAMM</name>
<evidence type="ECO:0000256" key="5">
    <source>
        <dbReference type="ARBA" id="ARBA00023098"/>
    </source>
</evidence>
<dbReference type="GO" id="GO:0008610">
    <property type="term" value="P:lipid biosynthetic process"/>
    <property type="evidence" value="ECO:0007669"/>
    <property type="project" value="InterPro"/>
</dbReference>
<gene>
    <name evidence="9" type="ORF">A8L45_01050</name>
</gene>
<dbReference type="InterPro" id="IPR051689">
    <property type="entry name" value="Sterol_desaturase/TMEM195"/>
</dbReference>
<evidence type="ECO:0000256" key="1">
    <source>
        <dbReference type="ARBA" id="ARBA00004127"/>
    </source>
</evidence>
<dbReference type="GO" id="GO:0005506">
    <property type="term" value="F:iron ion binding"/>
    <property type="evidence" value="ECO:0007669"/>
    <property type="project" value="InterPro"/>
</dbReference>
<evidence type="ECO:0000256" key="3">
    <source>
        <dbReference type="ARBA" id="ARBA00022989"/>
    </source>
</evidence>
<keyword evidence="5" id="KW-0443">Lipid metabolism</keyword>
<feature type="transmembrane region" description="Helical" evidence="7">
    <location>
        <begin position="360"/>
        <end position="377"/>
    </location>
</feature>
<reference evidence="9 10" key="1">
    <citation type="submission" date="2016-05" db="EMBL/GenBank/DDBJ databases">
        <title>Genomic Taxonomy of the Vibrionaceae.</title>
        <authorList>
            <person name="Gomez-Gil B."/>
            <person name="Enciso-Ibarra J."/>
        </authorList>
    </citation>
    <scope>NUCLEOTIDE SEQUENCE [LARGE SCALE GENOMIC DNA]</scope>
    <source>
        <strain evidence="9 10">CAIM 1920</strain>
    </source>
</reference>
<keyword evidence="10" id="KW-1185">Reference proteome</keyword>
<dbReference type="GO" id="GO:0050479">
    <property type="term" value="F:glyceryl-ether monooxygenase activity"/>
    <property type="evidence" value="ECO:0007669"/>
    <property type="project" value="TreeGrafter"/>
</dbReference>
<feature type="domain" description="Fatty acid hydroxylase" evidence="8">
    <location>
        <begin position="84"/>
        <end position="218"/>
    </location>
</feature>
<dbReference type="EMBL" id="LYBM01000001">
    <property type="protein sequence ID" value="ODA36221.1"/>
    <property type="molecule type" value="Genomic_DNA"/>
</dbReference>
<evidence type="ECO:0000256" key="7">
    <source>
        <dbReference type="SAM" id="Phobius"/>
    </source>
</evidence>
<dbReference type="GO" id="GO:0016020">
    <property type="term" value="C:membrane"/>
    <property type="evidence" value="ECO:0007669"/>
    <property type="project" value="GOC"/>
</dbReference>
<protein>
    <recommendedName>
        <fullName evidence="8">Fatty acid hydroxylase domain-containing protein</fullName>
    </recommendedName>
</protein>
<accession>A0A1C3ESL5</accession>
<dbReference type="Pfam" id="PF04116">
    <property type="entry name" value="FA_hydroxylase"/>
    <property type="match status" value="1"/>
</dbReference>
<feature type="transmembrane region" description="Helical" evidence="7">
    <location>
        <begin position="141"/>
        <end position="165"/>
    </location>
</feature>
<feature type="transmembrane region" description="Helical" evidence="7">
    <location>
        <begin position="47"/>
        <end position="69"/>
    </location>
</feature>
<evidence type="ECO:0000256" key="4">
    <source>
        <dbReference type="ARBA" id="ARBA00023002"/>
    </source>
</evidence>
<dbReference type="Proteomes" id="UP000094936">
    <property type="component" value="Unassembled WGS sequence"/>
</dbReference>
<dbReference type="STRING" id="1080227.A8L45_01050"/>
<dbReference type="PANTHER" id="PTHR21624">
    <property type="entry name" value="STEROL DESATURASE-RELATED PROTEIN"/>
    <property type="match status" value="1"/>
</dbReference>